<dbReference type="EMBL" id="RBCJ01000002">
    <property type="protein sequence ID" value="RKN81151.1"/>
    <property type="molecule type" value="Genomic_DNA"/>
</dbReference>
<name>A0A3B0C8T6_9FLAO</name>
<dbReference type="Proteomes" id="UP000276603">
    <property type="component" value="Unassembled WGS sequence"/>
</dbReference>
<dbReference type="AlphaFoldDB" id="A0A3B0C8T6"/>
<proteinExistence type="predicted"/>
<sequence length="655" mass="75146">MIGFKTKYLFISSVFLALFVCIPLALQGQEKLHYAGPLQVGKYKGEAGYDYKVVGKDTLLDGPFLMERSNLQALLENEDSSFLFSGTFKDHYPNGSWRFQFGEFQSNSQTQVIDYQYRVLVSGTQEEVNGTLKEGKPDGAWTYTVNRIKDSELEQVLFKSNIVFENGIPQRSFRIENESGTLVGRFLRNGLAHDEWSLYITDEVEAVESWFFNDGGLEKVQGKENDETKVVQISVNREEQRKTINLDARYINILQLQLPVSDTLNVFETGMPKLLAENAQYYKKIDDILSELGESAFLPEFKVKVAHFPLNAMEKAQLDSIRVHFEKSRTISESLLNSTQLNILKLSDEEALFLYSVVRAISENFINPIEKVVDYQEQGILEFVRRDQLIRKLWPKGKPSVKIEVGKEADSVGSTRTFVLPNAERFNFDGNTMSSVEQLAQYATFGLDSIQHLLNNKLTKEQRQQELIALEEELIAQSNGLNNLIDSVGSTTTQVNKDALMQIKAIADKSLSRYSAMEEVTSKFDYARELVDCYTQLMALTKAVSVLPAQWEEIQERYQDGVWNPFTATVMNEEVKKRITASYRKVLVPYFLEWAQSDLSCDNADELVLLMQGTYRRMMELREEETSKLERKLRKEQDPKMVMQLFNIQNQVKEK</sequence>
<gene>
    <name evidence="1" type="ORF">D7Z94_09415</name>
</gene>
<protein>
    <submittedName>
        <fullName evidence="1">Uncharacterized protein</fullName>
    </submittedName>
</protein>
<comment type="caution">
    <text evidence="1">The sequence shown here is derived from an EMBL/GenBank/DDBJ whole genome shotgun (WGS) entry which is preliminary data.</text>
</comment>
<evidence type="ECO:0000313" key="1">
    <source>
        <dbReference type="EMBL" id="RKN81151.1"/>
    </source>
</evidence>
<evidence type="ECO:0000313" key="2">
    <source>
        <dbReference type="Proteomes" id="UP000276603"/>
    </source>
</evidence>
<keyword evidence="2" id="KW-1185">Reference proteome</keyword>
<accession>A0A3B0C8T6</accession>
<organism evidence="1 2">
    <name type="scientific">Ulvibacterium marinum</name>
    <dbReference type="NCBI Taxonomy" id="2419782"/>
    <lineage>
        <taxon>Bacteria</taxon>
        <taxon>Pseudomonadati</taxon>
        <taxon>Bacteroidota</taxon>
        <taxon>Flavobacteriia</taxon>
        <taxon>Flavobacteriales</taxon>
        <taxon>Flavobacteriaceae</taxon>
        <taxon>Ulvibacterium</taxon>
    </lineage>
</organism>
<dbReference type="RefSeq" id="WP_120711308.1">
    <property type="nucleotide sequence ID" value="NZ_RBCJ01000002.1"/>
</dbReference>
<reference evidence="1 2" key="1">
    <citation type="submission" date="2018-10" db="EMBL/GenBank/DDBJ databases">
        <title>Ulvibacterium marinum gen. nov., sp. nov., a novel marine bacterium of the family Flavobacteriaceae, isolated from a culture of the green alga Ulva prolifera.</title>
        <authorList>
            <person name="Zhang Z."/>
        </authorList>
    </citation>
    <scope>NUCLEOTIDE SEQUENCE [LARGE SCALE GENOMIC DNA]</scope>
    <source>
        <strain evidence="1 2">CCMM003</strain>
    </source>
</reference>